<comment type="caution">
    <text evidence="9">The sequence shown here is derived from an EMBL/GenBank/DDBJ whole genome shotgun (WGS) entry which is preliminary data.</text>
</comment>
<dbReference type="EMBL" id="JAHOEF010000121">
    <property type="protein sequence ID" value="MBV3383727.1"/>
    <property type="molecule type" value="Genomic_DNA"/>
</dbReference>
<sequence>MVNIMLCCAAGMSTSLLVEKMKKEAEKQGIEANIWAVGANEAKANGAKADVVLLGPQVRYLEATVKKEVAPTPAQLIDMRSYGRMDGAAVLKQAMDLIEANK</sequence>
<dbReference type="AlphaFoldDB" id="A0AAW4N0T8"/>
<dbReference type="InterPro" id="IPR013012">
    <property type="entry name" value="PTS_EIIB_3"/>
</dbReference>
<dbReference type="PANTHER" id="PTHR34581:SF2">
    <property type="entry name" value="PTS SYSTEM N,N'-DIACETYLCHITOBIOSE-SPECIFIC EIIB COMPONENT"/>
    <property type="match status" value="1"/>
</dbReference>
<evidence type="ECO:0000313" key="10">
    <source>
        <dbReference type="EMBL" id="MBV3393741.1"/>
    </source>
</evidence>
<feature type="modified residue" description="Phosphocysteine; by EIIA" evidence="7">
    <location>
        <position position="8"/>
    </location>
</feature>
<evidence type="ECO:0000256" key="2">
    <source>
        <dbReference type="ARBA" id="ARBA00022553"/>
    </source>
</evidence>
<evidence type="ECO:0000259" key="8">
    <source>
        <dbReference type="PROSITE" id="PS51100"/>
    </source>
</evidence>
<keyword evidence="12" id="KW-1185">Reference proteome</keyword>
<keyword evidence="1" id="KW-0813">Transport</keyword>
<dbReference type="Pfam" id="PF02302">
    <property type="entry name" value="PTS_IIB"/>
    <property type="match status" value="1"/>
</dbReference>
<dbReference type="Gene3D" id="3.40.50.2300">
    <property type="match status" value="1"/>
</dbReference>
<dbReference type="SUPFAM" id="SSF52794">
    <property type="entry name" value="PTS system IIB component-like"/>
    <property type="match status" value="1"/>
</dbReference>
<gene>
    <name evidence="9" type="ORF">KSV97_11005</name>
    <name evidence="10" type="ORF">KSW06_10915</name>
</gene>
<dbReference type="InterPro" id="IPR051819">
    <property type="entry name" value="PTS_sugar-specific_EIIB"/>
</dbReference>
<reference evidence="9 12" key="1">
    <citation type="submission" date="2021-06" db="EMBL/GenBank/DDBJ databases">
        <title>Collection of gut derived symbiotic bacterial strains cultured from healthy donors.</title>
        <authorList>
            <person name="Lin H."/>
            <person name="Littmann E."/>
            <person name="Pamer E.G."/>
        </authorList>
    </citation>
    <scope>NUCLEOTIDE SEQUENCE</scope>
    <source>
        <strain evidence="10 12">MSK.21.70</strain>
        <strain evidence="9">MSK.21.82</strain>
    </source>
</reference>
<dbReference type="InterPro" id="IPR003501">
    <property type="entry name" value="PTS_EIIB_2/3"/>
</dbReference>
<keyword evidence="2" id="KW-0597">Phosphoprotein</keyword>
<evidence type="ECO:0000313" key="12">
    <source>
        <dbReference type="Proteomes" id="UP001197492"/>
    </source>
</evidence>
<dbReference type="Proteomes" id="UP001196408">
    <property type="component" value="Unassembled WGS sequence"/>
</dbReference>
<evidence type="ECO:0000313" key="11">
    <source>
        <dbReference type="Proteomes" id="UP001196408"/>
    </source>
</evidence>
<name>A0AAW4N0T8_9FIRM</name>
<evidence type="ECO:0000256" key="5">
    <source>
        <dbReference type="ARBA" id="ARBA00022683"/>
    </source>
</evidence>
<dbReference type="GO" id="GO:0008982">
    <property type="term" value="F:protein-N(PI)-phosphohistidine-sugar phosphotransferase activity"/>
    <property type="evidence" value="ECO:0007669"/>
    <property type="project" value="InterPro"/>
</dbReference>
<evidence type="ECO:0000256" key="4">
    <source>
        <dbReference type="ARBA" id="ARBA00022679"/>
    </source>
</evidence>
<dbReference type="EMBL" id="JAHOEL010000117">
    <property type="protein sequence ID" value="MBV3393741.1"/>
    <property type="molecule type" value="Genomic_DNA"/>
</dbReference>
<evidence type="ECO:0000256" key="7">
    <source>
        <dbReference type="PROSITE-ProRule" id="PRU00423"/>
    </source>
</evidence>
<proteinExistence type="predicted"/>
<keyword evidence="3 9" id="KW-0762">Sugar transport</keyword>
<organism evidence="9 11">
    <name type="scientific">Catenibacterium mitsuokai</name>
    <dbReference type="NCBI Taxonomy" id="100886"/>
    <lineage>
        <taxon>Bacteria</taxon>
        <taxon>Bacillati</taxon>
        <taxon>Bacillota</taxon>
        <taxon>Erysipelotrichia</taxon>
        <taxon>Erysipelotrichales</taxon>
        <taxon>Coprobacillaceae</taxon>
        <taxon>Catenibacterium</taxon>
    </lineage>
</organism>
<evidence type="ECO:0000256" key="3">
    <source>
        <dbReference type="ARBA" id="ARBA00022597"/>
    </source>
</evidence>
<dbReference type="PROSITE" id="PS51100">
    <property type="entry name" value="PTS_EIIB_TYPE_3"/>
    <property type="match status" value="1"/>
</dbReference>
<dbReference type="GO" id="GO:0009401">
    <property type="term" value="P:phosphoenolpyruvate-dependent sugar phosphotransferase system"/>
    <property type="evidence" value="ECO:0007669"/>
    <property type="project" value="UniProtKB-KW"/>
</dbReference>
<keyword evidence="5" id="KW-0598">Phosphotransferase system</keyword>
<keyword evidence="4" id="KW-0808">Transferase</keyword>
<protein>
    <submittedName>
        <fullName evidence="9">PTS sugar transporter subunit IIB</fullName>
    </submittedName>
</protein>
<dbReference type="CDD" id="cd05564">
    <property type="entry name" value="PTS_IIB_chitobiose_lichenan"/>
    <property type="match status" value="1"/>
</dbReference>
<dbReference type="InterPro" id="IPR036095">
    <property type="entry name" value="PTS_EIIB-like_sf"/>
</dbReference>
<dbReference type="PANTHER" id="PTHR34581">
    <property type="entry name" value="PTS SYSTEM N,N'-DIACETYLCHITOBIOSE-SPECIFIC EIIB COMPONENT"/>
    <property type="match status" value="1"/>
</dbReference>
<dbReference type="RefSeq" id="WP_022425378.1">
    <property type="nucleotide sequence ID" value="NZ_CABIWU010000106.1"/>
</dbReference>
<dbReference type="GeneID" id="301323658"/>
<evidence type="ECO:0000256" key="6">
    <source>
        <dbReference type="ARBA" id="ARBA00022777"/>
    </source>
</evidence>
<feature type="domain" description="PTS EIIB type-3" evidence="8">
    <location>
        <begin position="1"/>
        <end position="102"/>
    </location>
</feature>
<accession>A0AAW4N0T8</accession>
<dbReference type="Proteomes" id="UP001197492">
    <property type="component" value="Unassembled WGS sequence"/>
</dbReference>
<dbReference type="GO" id="GO:0016301">
    <property type="term" value="F:kinase activity"/>
    <property type="evidence" value="ECO:0007669"/>
    <property type="project" value="UniProtKB-KW"/>
</dbReference>
<keyword evidence="6" id="KW-0418">Kinase</keyword>
<evidence type="ECO:0000256" key="1">
    <source>
        <dbReference type="ARBA" id="ARBA00022448"/>
    </source>
</evidence>
<evidence type="ECO:0000313" key="9">
    <source>
        <dbReference type="EMBL" id="MBV3383727.1"/>
    </source>
</evidence>